<evidence type="ECO:0000259" key="9">
    <source>
        <dbReference type="PROSITE" id="PS51012"/>
    </source>
</evidence>
<dbReference type="InterPro" id="IPR013525">
    <property type="entry name" value="ABC2_TM"/>
</dbReference>
<keyword evidence="3" id="KW-0813">Transport</keyword>
<dbReference type="Proteomes" id="UP001319180">
    <property type="component" value="Unassembled WGS sequence"/>
</dbReference>
<evidence type="ECO:0000256" key="6">
    <source>
        <dbReference type="ARBA" id="ARBA00022989"/>
    </source>
</evidence>
<dbReference type="Gene3D" id="3.40.1710.10">
    <property type="entry name" value="abc type-2 transporter like domain"/>
    <property type="match status" value="1"/>
</dbReference>
<organism evidence="10 11">
    <name type="scientific">Dawidia soli</name>
    <dbReference type="NCBI Taxonomy" id="2782352"/>
    <lineage>
        <taxon>Bacteria</taxon>
        <taxon>Pseudomonadati</taxon>
        <taxon>Bacteroidota</taxon>
        <taxon>Cytophagia</taxon>
        <taxon>Cytophagales</taxon>
        <taxon>Chryseotaleaceae</taxon>
        <taxon>Dawidia</taxon>
    </lineage>
</organism>
<feature type="transmembrane region" description="Helical" evidence="8">
    <location>
        <begin position="179"/>
        <end position="202"/>
    </location>
</feature>
<proteinExistence type="inferred from homology"/>
<dbReference type="InterPro" id="IPR047817">
    <property type="entry name" value="ABC2_TM_bact-type"/>
</dbReference>
<dbReference type="AlphaFoldDB" id="A0AAP2DCJ5"/>
<keyword evidence="5 8" id="KW-0812">Transmembrane</keyword>
<dbReference type="GO" id="GO:0005886">
    <property type="term" value="C:plasma membrane"/>
    <property type="evidence" value="ECO:0007669"/>
    <property type="project" value="UniProtKB-SubCell"/>
</dbReference>
<dbReference type="Pfam" id="PF12698">
    <property type="entry name" value="ABC2_membrane_3"/>
    <property type="match status" value="1"/>
</dbReference>
<evidence type="ECO:0000256" key="1">
    <source>
        <dbReference type="ARBA" id="ARBA00004651"/>
    </source>
</evidence>
<name>A0AAP2DCJ5_9BACT</name>
<comment type="similarity">
    <text evidence="2">Belongs to the ABC-2 integral membrane protein family.</text>
</comment>
<reference evidence="10 11" key="1">
    <citation type="submission" date="2021-05" db="EMBL/GenBank/DDBJ databases">
        <title>A Polyphasic approach of four new species of the genus Ohtaekwangia: Ohtaekwangia histidinii sp. nov., Ohtaekwangia cretensis sp. nov., Ohtaekwangia indiensis sp. nov., Ohtaekwangia reichenbachii sp. nov. from diverse environment.</title>
        <authorList>
            <person name="Octaviana S."/>
        </authorList>
    </citation>
    <scope>NUCLEOTIDE SEQUENCE [LARGE SCALE GENOMIC DNA]</scope>
    <source>
        <strain evidence="10 11">PWU37</strain>
    </source>
</reference>
<feature type="transmembrane region" description="Helical" evidence="8">
    <location>
        <begin position="291"/>
        <end position="310"/>
    </location>
</feature>
<evidence type="ECO:0000256" key="5">
    <source>
        <dbReference type="ARBA" id="ARBA00022692"/>
    </source>
</evidence>
<dbReference type="PROSITE" id="PS51012">
    <property type="entry name" value="ABC_TM2"/>
    <property type="match status" value="1"/>
</dbReference>
<dbReference type="RefSeq" id="WP_254092489.1">
    <property type="nucleotide sequence ID" value="NZ_JAHESC010000038.1"/>
</dbReference>
<evidence type="ECO:0000256" key="4">
    <source>
        <dbReference type="ARBA" id="ARBA00022475"/>
    </source>
</evidence>
<protein>
    <submittedName>
        <fullName evidence="10">ABC-2 transporter permease</fullName>
    </submittedName>
</protein>
<keyword evidence="4" id="KW-1003">Cell membrane</keyword>
<feature type="transmembrane region" description="Helical" evidence="8">
    <location>
        <begin position="21"/>
        <end position="40"/>
    </location>
</feature>
<sequence>MSMLYFLLQKEFRQIFRNRTILAVVLVMPLIQLIVLPLAADYEVKNINLCIVDNDRSPEAQRLTQQLTASGYFRLTGYTASYPEALALLEADRADVVLTLPQDFERGLMRDGGQTLSLAVNAINGVKAGLGAAYITTILQTYNNAVRVQWVQPDRFPATPVLKVAPVYWYNPFLNYRVFMVPGVLAVLVTMIGGFLSALNIVQEKEVGTIEQINVSPVRKHYFILGKLLPFWVLGNVVFTLGLLVARVVYGIVPMGSMPLLYGFVTLYLLAILGLGLLISTYCETQQQAMLITFFFMMVFILLGGLFTPLDSMPAWARAVAYCSPVTHLIAVMRMIILKGSTLHDVLPAAGIVAAMALVLNTWAIVHYRKTS</sequence>
<comment type="subcellular location">
    <subcellularLocation>
        <location evidence="1">Cell membrane</location>
        <topology evidence="1">Multi-pass membrane protein</topology>
    </subcellularLocation>
</comment>
<dbReference type="PANTHER" id="PTHR30294:SF29">
    <property type="entry name" value="MULTIDRUG ABC TRANSPORTER PERMEASE YBHS-RELATED"/>
    <property type="match status" value="1"/>
</dbReference>
<dbReference type="GO" id="GO:0140359">
    <property type="term" value="F:ABC-type transporter activity"/>
    <property type="evidence" value="ECO:0007669"/>
    <property type="project" value="InterPro"/>
</dbReference>
<comment type="caution">
    <text evidence="10">The sequence shown here is derived from an EMBL/GenBank/DDBJ whole genome shotgun (WGS) entry which is preliminary data.</text>
</comment>
<evidence type="ECO:0000256" key="8">
    <source>
        <dbReference type="SAM" id="Phobius"/>
    </source>
</evidence>
<dbReference type="EMBL" id="JAHESC010000038">
    <property type="protein sequence ID" value="MBT1689263.1"/>
    <property type="molecule type" value="Genomic_DNA"/>
</dbReference>
<keyword evidence="6 8" id="KW-1133">Transmembrane helix</keyword>
<evidence type="ECO:0000256" key="3">
    <source>
        <dbReference type="ARBA" id="ARBA00022448"/>
    </source>
</evidence>
<evidence type="ECO:0000313" key="10">
    <source>
        <dbReference type="EMBL" id="MBT1689263.1"/>
    </source>
</evidence>
<feature type="domain" description="ABC transmembrane type-2" evidence="9">
    <location>
        <begin position="132"/>
        <end position="371"/>
    </location>
</feature>
<evidence type="ECO:0000256" key="2">
    <source>
        <dbReference type="ARBA" id="ARBA00007783"/>
    </source>
</evidence>
<dbReference type="PANTHER" id="PTHR30294">
    <property type="entry name" value="MEMBRANE COMPONENT OF ABC TRANSPORTER YHHJ-RELATED"/>
    <property type="match status" value="1"/>
</dbReference>
<gene>
    <name evidence="10" type="ORF">KK078_22040</name>
</gene>
<evidence type="ECO:0000256" key="7">
    <source>
        <dbReference type="ARBA" id="ARBA00023136"/>
    </source>
</evidence>
<dbReference type="InterPro" id="IPR051449">
    <property type="entry name" value="ABC-2_transporter_component"/>
</dbReference>
<feature type="transmembrane region" description="Helical" evidence="8">
    <location>
        <begin position="259"/>
        <end position="279"/>
    </location>
</feature>
<accession>A0AAP2DCJ5</accession>
<feature type="transmembrane region" description="Helical" evidence="8">
    <location>
        <begin position="346"/>
        <end position="366"/>
    </location>
</feature>
<keyword evidence="7 8" id="KW-0472">Membrane</keyword>
<evidence type="ECO:0000313" key="11">
    <source>
        <dbReference type="Proteomes" id="UP001319180"/>
    </source>
</evidence>
<feature type="transmembrane region" description="Helical" evidence="8">
    <location>
        <begin position="229"/>
        <end position="253"/>
    </location>
</feature>
<keyword evidence="11" id="KW-1185">Reference proteome</keyword>